<dbReference type="RefSeq" id="WP_171354358.1">
    <property type="nucleotide sequence ID" value="NZ_VTXP01000038.1"/>
</dbReference>
<gene>
    <name evidence="2" type="ORF">F0238_27040</name>
</gene>
<proteinExistence type="predicted"/>
<feature type="compositionally biased region" description="Polar residues" evidence="1">
    <location>
        <begin position="1"/>
        <end position="18"/>
    </location>
</feature>
<reference evidence="2 3" key="1">
    <citation type="submission" date="2019-09" db="EMBL/GenBank/DDBJ databases">
        <title>Draft genome sequencing and comparative genomics of hatchery-associated Vibrios.</title>
        <authorList>
            <person name="Kehlet-Delgado H."/>
            <person name="Mueller R.S."/>
        </authorList>
    </citation>
    <scope>NUCLEOTIDE SEQUENCE [LARGE SCALE GENOMIC DNA]</scope>
    <source>
        <strain evidence="2 3">09-121-3</strain>
    </source>
</reference>
<evidence type="ECO:0000256" key="1">
    <source>
        <dbReference type="SAM" id="MobiDB-lite"/>
    </source>
</evidence>
<dbReference type="Proteomes" id="UP000576645">
    <property type="component" value="Unassembled WGS sequence"/>
</dbReference>
<sequence>MVTFKVASTPSSQPTCSNMGDRGHYVFDTSNPGGGQWLSMVLSAHASGKTVQVWGTGKCLDVHSNTLAGEELETIAIK</sequence>
<organism evidence="2 3">
    <name type="scientific">Vibrio coralliilyticus</name>
    <dbReference type="NCBI Taxonomy" id="190893"/>
    <lineage>
        <taxon>Bacteria</taxon>
        <taxon>Pseudomonadati</taxon>
        <taxon>Pseudomonadota</taxon>
        <taxon>Gammaproteobacteria</taxon>
        <taxon>Vibrionales</taxon>
        <taxon>Vibrionaceae</taxon>
        <taxon>Vibrio</taxon>
    </lineage>
</organism>
<accession>A0AAP6ZRN8</accession>
<feature type="region of interest" description="Disordered" evidence="1">
    <location>
        <begin position="1"/>
        <end position="22"/>
    </location>
</feature>
<evidence type="ECO:0000313" key="2">
    <source>
        <dbReference type="EMBL" id="NOJ26352.1"/>
    </source>
</evidence>
<dbReference type="AlphaFoldDB" id="A0AAP6ZRN8"/>
<comment type="caution">
    <text evidence="2">The sequence shown here is derived from an EMBL/GenBank/DDBJ whole genome shotgun (WGS) entry which is preliminary data.</text>
</comment>
<protein>
    <submittedName>
        <fullName evidence="2">Uncharacterized protein</fullName>
    </submittedName>
</protein>
<evidence type="ECO:0000313" key="3">
    <source>
        <dbReference type="Proteomes" id="UP000576645"/>
    </source>
</evidence>
<dbReference type="EMBL" id="VTXP01000038">
    <property type="protein sequence ID" value="NOJ26352.1"/>
    <property type="molecule type" value="Genomic_DNA"/>
</dbReference>
<name>A0AAP6ZRN8_9VIBR</name>